<accession>A0A6B9FF73</accession>
<evidence type="ECO:0000256" key="2">
    <source>
        <dbReference type="SAM" id="MobiDB-lite"/>
    </source>
</evidence>
<reference evidence="5 6" key="1">
    <citation type="journal article" date="2012" name="Genet. Mol. Biol.">
        <title>Analysis of 16S rRNA and mxaF genes revealing insights into Methylobacterium niche-specific plant association.</title>
        <authorList>
            <person name="Dourado M.N."/>
            <person name="Andreote F.D."/>
            <person name="Dini-Andreote F."/>
            <person name="Conti R."/>
            <person name="Araujo J.M."/>
            <person name="Araujo W.L."/>
        </authorList>
    </citation>
    <scope>NUCLEOTIDE SEQUENCE [LARGE SCALE GENOMIC DNA]</scope>
    <source>
        <strain evidence="5 6">SR1.6/6</strain>
    </source>
</reference>
<evidence type="ECO:0000259" key="3">
    <source>
        <dbReference type="Pfam" id="PF00156"/>
    </source>
</evidence>
<dbReference type="OrthoDB" id="9779910at2"/>
<feature type="domain" description="Double zinc ribbon" evidence="4">
    <location>
        <begin position="47"/>
        <end position="95"/>
    </location>
</feature>
<dbReference type="SUPFAM" id="SSF53271">
    <property type="entry name" value="PRTase-like"/>
    <property type="match status" value="1"/>
</dbReference>
<dbReference type="PANTHER" id="PTHR47505">
    <property type="entry name" value="DNA UTILIZATION PROTEIN YHGH"/>
    <property type="match status" value="1"/>
</dbReference>
<evidence type="ECO:0000313" key="5">
    <source>
        <dbReference type="EMBL" id="QGY01621.1"/>
    </source>
</evidence>
<feature type="region of interest" description="Disordered" evidence="2">
    <location>
        <begin position="1"/>
        <end position="26"/>
    </location>
</feature>
<dbReference type="InterPro" id="IPR051910">
    <property type="entry name" value="ComF/GntX_DNA_util-trans"/>
</dbReference>
<dbReference type="InterPro" id="IPR044005">
    <property type="entry name" value="DZR_2"/>
</dbReference>
<comment type="similarity">
    <text evidence="1">Belongs to the ComF/GntX family.</text>
</comment>
<evidence type="ECO:0000256" key="1">
    <source>
        <dbReference type="ARBA" id="ARBA00008007"/>
    </source>
</evidence>
<dbReference type="InterPro" id="IPR029057">
    <property type="entry name" value="PRTase-like"/>
</dbReference>
<sequence length="282" mass="29559">MPAPARSGWIRRPVPSRPAEPRADGVPAPVTAARAVAATLRSVPRGLLALIYPPSCAGCGGAVADPGALCPICWSGLRLIEEPVCQRYGTPFAADLGVGPLLSPRAIAEPPAYGRGRAVALYDGAARRLVHRLKYEDRLDLAGVMARMMAASGRALIAEADCLVPVPLHRGRLWRRRFNQAALLATIIARDTGRACVPTALVRVRATRPQVGLSRAARAENLSGAFRVIPAEAHRLSGRRILLIDDVTTTGATGNAAARALLRAGAASVDLLTFALVGDTAG</sequence>
<dbReference type="Proteomes" id="UP000012488">
    <property type="component" value="Chromosome"/>
</dbReference>
<dbReference type="InterPro" id="IPR000836">
    <property type="entry name" value="PRTase_dom"/>
</dbReference>
<dbReference type="AlphaFoldDB" id="A0A6B9FF73"/>
<evidence type="ECO:0000313" key="6">
    <source>
        <dbReference type="Proteomes" id="UP000012488"/>
    </source>
</evidence>
<name>A0A6B9FF73_9HYPH</name>
<organism evidence="5 6">
    <name type="scientific">Methylobacterium mesophilicum SR1.6/6</name>
    <dbReference type="NCBI Taxonomy" id="908290"/>
    <lineage>
        <taxon>Bacteria</taxon>
        <taxon>Pseudomonadati</taxon>
        <taxon>Pseudomonadota</taxon>
        <taxon>Alphaproteobacteria</taxon>
        <taxon>Hyphomicrobiales</taxon>
        <taxon>Methylobacteriaceae</taxon>
        <taxon>Methylobacterium</taxon>
    </lineage>
</organism>
<protein>
    <submittedName>
        <fullName evidence="5">ComF family protein</fullName>
    </submittedName>
</protein>
<dbReference type="Pfam" id="PF00156">
    <property type="entry name" value="Pribosyltran"/>
    <property type="match status" value="1"/>
</dbReference>
<proteinExistence type="inferred from homology"/>
<dbReference type="PANTHER" id="PTHR47505:SF1">
    <property type="entry name" value="DNA UTILIZATION PROTEIN YHGH"/>
    <property type="match status" value="1"/>
</dbReference>
<dbReference type="CDD" id="cd06223">
    <property type="entry name" value="PRTases_typeI"/>
    <property type="match status" value="1"/>
</dbReference>
<reference evidence="5 6" key="2">
    <citation type="journal article" date="2013" name="Genome Announc.">
        <title>Draft Genome Sequence of Methylobacterium mesophilicum Strain SR1.6/6, Isolated from Citrus sinensis.</title>
        <authorList>
            <person name="Marinho Almeida D."/>
            <person name="Dini-Andreote F."/>
            <person name="Camargo Neves A.A."/>
            <person name="Juca Ramos R.T."/>
            <person name="Andreote F.D."/>
            <person name="Carneiro A.R."/>
            <person name="Oliveira de Souza Lima A."/>
            <person name="Caracciolo Gomes de Sa P.H."/>
            <person name="Ribeiro Barbosa M.S."/>
            <person name="Araujo W.L."/>
            <person name="Silva A."/>
        </authorList>
    </citation>
    <scope>NUCLEOTIDE SEQUENCE [LARGE SCALE GENOMIC DNA]</scope>
    <source>
        <strain evidence="5 6">SR1.6/6</strain>
    </source>
</reference>
<dbReference type="KEGG" id="mmes:MMSR116_06710"/>
<gene>
    <name evidence="5" type="ORF">MMSR116_06710</name>
</gene>
<dbReference type="Gene3D" id="3.40.50.2020">
    <property type="match status" value="1"/>
</dbReference>
<evidence type="ECO:0000259" key="4">
    <source>
        <dbReference type="Pfam" id="PF18912"/>
    </source>
</evidence>
<dbReference type="EMBL" id="CP043538">
    <property type="protein sequence ID" value="QGY01621.1"/>
    <property type="molecule type" value="Genomic_DNA"/>
</dbReference>
<dbReference type="Pfam" id="PF18912">
    <property type="entry name" value="DZR_2"/>
    <property type="match status" value="1"/>
</dbReference>
<feature type="domain" description="Phosphoribosyltransferase" evidence="3">
    <location>
        <begin position="183"/>
        <end position="275"/>
    </location>
</feature>